<keyword evidence="7" id="KW-1133">Transmembrane helix</keyword>
<dbReference type="GO" id="GO:0015627">
    <property type="term" value="C:type II protein secretion system complex"/>
    <property type="evidence" value="ECO:0007669"/>
    <property type="project" value="InterPro"/>
</dbReference>
<evidence type="ECO:0000256" key="4">
    <source>
        <dbReference type="ARBA" id="ARBA00022481"/>
    </source>
</evidence>
<keyword evidence="4" id="KW-0488">Methylation</keyword>
<dbReference type="Proteomes" id="UP000186599">
    <property type="component" value="Unassembled WGS sequence"/>
</dbReference>
<evidence type="ECO:0000256" key="2">
    <source>
        <dbReference type="ARBA" id="ARBA00021549"/>
    </source>
</evidence>
<dbReference type="EMBL" id="FOGN01000001">
    <property type="protein sequence ID" value="SER47482.1"/>
    <property type="molecule type" value="Genomic_DNA"/>
</dbReference>
<keyword evidence="3" id="KW-1003">Cell membrane</keyword>
<dbReference type="GO" id="GO:0015628">
    <property type="term" value="P:protein secretion by the type II secretion system"/>
    <property type="evidence" value="ECO:0007669"/>
    <property type="project" value="InterPro"/>
</dbReference>
<dbReference type="OrthoDB" id="5732776at2"/>
<evidence type="ECO:0000256" key="3">
    <source>
        <dbReference type="ARBA" id="ARBA00022475"/>
    </source>
</evidence>
<dbReference type="InterPro" id="IPR022346">
    <property type="entry name" value="T2SS_GspH"/>
</dbReference>
<dbReference type="Pfam" id="PF12019">
    <property type="entry name" value="GspH"/>
    <property type="match status" value="1"/>
</dbReference>
<keyword evidence="14" id="KW-1185">Reference proteome</keyword>
<dbReference type="PROSITE" id="PS00409">
    <property type="entry name" value="PROKAR_NTER_METHYL"/>
    <property type="match status" value="1"/>
</dbReference>
<dbReference type="Pfam" id="PF07963">
    <property type="entry name" value="N_methyl"/>
    <property type="match status" value="1"/>
</dbReference>
<evidence type="ECO:0000256" key="8">
    <source>
        <dbReference type="ARBA" id="ARBA00023136"/>
    </source>
</evidence>
<comment type="similarity">
    <text evidence="9">Belongs to the GSP H family.</text>
</comment>
<evidence type="ECO:0000256" key="10">
    <source>
        <dbReference type="ARBA" id="ARBA00030775"/>
    </source>
</evidence>
<gene>
    <name evidence="13" type="ORF">SAMN04487855_0957</name>
    <name evidence="12" type="ORF">SAMN05216589_0668</name>
</gene>
<dbReference type="Gene3D" id="3.55.40.10">
    <property type="entry name" value="minor pseudopilin epsh domain"/>
    <property type="match status" value="1"/>
</dbReference>
<keyword evidence="6" id="KW-0812">Transmembrane</keyword>
<evidence type="ECO:0000256" key="5">
    <source>
        <dbReference type="ARBA" id="ARBA00022519"/>
    </source>
</evidence>
<dbReference type="NCBIfam" id="TIGR02532">
    <property type="entry name" value="IV_pilin_GFxxxE"/>
    <property type="match status" value="1"/>
</dbReference>
<evidence type="ECO:0000256" key="1">
    <source>
        <dbReference type="ARBA" id="ARBA00004377"/>
    </source>
</evidence>
<dbReference type="STRING" id="653930.SAMN05216589_0668"/>
<dbReference type="EMBL" id="FOUA01000001">
    <property type="protein sequence ID" value="SFL73505.1"/>
    <property type="molecule type" value="Genomic_DNA"/>
</dbReference>
<feature type="domain" description="General secretion pathway GspH" evidence="11">
    <location>
        <begin position="42"/>
        <end position="156"/>
    </location>
</feature>
<dbReference type="SUPFAM" id="SSF54523">
    <property type="entry name" value="Pili subunits"/>
    <property type="match status" value="1"/>
</dbReference>
<evidence type="ECO:0000313" key="13">
    <source>
        <dbReference type="EMBL" id="SFL73505.1"/>
    </source>
</evidence>
<evidence type="ECO:0000313" key="14">
    <source>
        <dbReference type="Proteomes" id="UP000186599"/>
    </source>
</evidence>
<dbReference type="Proteomes" id="UP000186904">
    <property type="component" value="Unassembled WGS sequence"/>
</dbReference>
<dbReference type="AlphaFoldDB" id="A0A1I4K434"/>
<evidence type="ECO:0000313" key="15">
    <source>
        <dbReference type="Proteomes" id="UP000186904"/>
    </source>
</evidence>
<proteinExistence type="inferred from homology"/>
<dbReference type="InterPro" id="IPR012902">
    <property type="entry name" value="N_methyl_site"/>
</dbReference>
<name>A0A1I4K434_9GAMM</name>
<protein>
    <recommendedName>
        <fullName evidence="2">Type II secretion system protein H</fullName>
    </recommendedName>
    <alternativeName>
        <fullName evidence="10">General secretion pathway protein H</fullName>
    </alternativeName>
</protein>
<evidence type="ECO:0000256" key="7">
    <source>
        <dbReference type="ARBA" id="ARBA00022989"/>
    </source>
</evidence>
<keyword evidence="5" id="KW-0997">Cell inner membrane</keyword>
<dbReference type="RefSeq" id="WP_074777766.1">
    <property type="nucleotide sequence ID" value="NZ_FOGN01000001.1"/>
</dbReference>
<dbReference type="InterPro" id="IPR045584">
    <property type="entry name" value="Pilin-like"/>
</dbReference>
<organism evidence="13 14">
    <name type="scientific">Halopseudomonas bauzanensis</name>
    <dbReference type="NCBI Taxonomy" id="653930"/>
    <lineage>
        <taxon>Bacteria</taxon>
        <taxon>Pseudomonadati</taxon>
        <taxon>Pseudomonadota</taxon>
        <taxon>Gammaproteobacteria</taxon>
        <taxon>Pseudomonadales</taxon>
        <taxon>Pseudomonadaceae</taxon>
        <taxon>Halopseudomonas</taxon>
    </lineage>
</organism>
<evidence type="ECO:0000256" key="6">
    <source>
        <dbReference type="ARBA" id="ARBA00022692"/>
    </source>
</evidence>
<accession>A0A1I4K434</accession>
<sequence>MRCRGFTLIEIMVAIAVLAILLSIGLPAFGSLIDNQRMDSSVNSLLRSINQTRTEATRRNRHVTMAPLSGDWSNGWSIFIDANNNGALDVGETVLHEEQPARVHHVHVNSPLASYLRYNAQGESELLNGGFQSGTFSFCPNEAGAKGRQVIINRIGRARLQAAEIPAGNCPS</sequence>
<evidence type="ECO:0000313" key="12">
    <source>
        <dbReference type="EMBL" id="SER47482.1"/>
    </source>
</evidence>
<keyword evidence="8" id="KW-0472">Membrane</keyword>
<dbReference type="GO" id="GO:0005886">
    <property type="term" value="C:plasma membrane"/>
    <property type="evidence" value="ECO:0007669"/>
    <property type="project" value="UniProtKB-SubCell"/>
</dbReference>
<evidence type="ECO:0000259" key="11">
    <source>
        <dbReference type="Pfam" id="PF12019"/>
    </source>
</evidence>
<comment type="subcellular location">
    <subcellularLocation>
        <location evidence="1">Cell inner membrane</location>
        <topology evidence="1">Single-pass membrane protein</topology>
    </subcellularLocation>
</comment>
<evidence type="ECO:0000256" key="9">
    <source>
        <dbReference type="ARBA" id="ARBA00025772"/>
    </source>
</evidence>
<reference evidence="14 15" key="1">
    <citation type="submission" date="2016-10" db="EMBL/GenBank/DDBJ databases">
        <authorList>
            <person name="de Groot N.N."/>
        </authorList>
    </citation>
    <scope>NUCLEOTIDE SEQUENCE [LARGE SCALE GENOMIC DNA]</scope>
    <source>
        <strain evidence="13 14">CGMCC 1.9095</strain>
        <strain evidence="12 15">DSM 22558</strain>
    </source>
</reference>